<evidence type="ECO:0000313" key="5">
    <source>
        <dbReference type="Proteomes" id="UP000177187"/>
    </source>
</evidence>
<dbReference type="Gene3D" id="1.10.10.1320">
    <property type="entry name" value="Anti-sigma factor, zinc-finger domain"/>
    <property type="match status" value="1"/>
</dbReference>
<evidence type="ECO:0000259" key="3">
    <source>
        <dbReference type="Pfam" id="PF13490"/>
    </source>
</evidence>
<keyword evidence="2" id="KW-1133">Transmembrane helix</keyword>
<reference evidence="4 5" key="1">
    <citation type="journal article" date="2016" name="Nat. Commun.">
        <title>Thousands of microbial genomes shed light on interconnected biogeochemical processes in an aquifer system.</title>
        <authorList>
            <person name="Anantharaman K."/>
            <person name="Brown C.T."/>
            <person name="Hug L.A."/>
            <person name="Sharon I."/>
            <person name="Castelle C.J."/>
            <person name="Probst A.J."/>
            <person name="Thomas B.C."/>
            <person name="Singh A."/>
            <person name="Wilkins M.J."/>
            <person name="Karaoz U."/>
            <person name="Brodie E.L."/>
            <person name="Williams K.H."/>
            <person name="Hubbard S.S."/>
            <person name="Banfield J.F."/>
        </authorList>
    </citation>
    <scope>NUCLEOTIDE SEQUENCE [LARGE SCALE GENOMIC DNA]</scope>
</reference>
<dbReference type="InterPro" id="IPR027383">
    <property type="entry name" value="Znf_put"/>
</dbReference>
<feature type="region of interest" description="Disordered" evidence="1">
    <location>
        <begin position="222"/>
        <end position="252"/>
    </location>
</feature>
<feature type="transmembrane region" description="Helical" evidence="2">
    <location>
        <begin position="94"/>
        <end position="113"/>
    </location>
</feature>
<comment type="caution">
    <text evidence="4">The sequence shown here is derived from an EMBL/GenBank/DDBJ whole genome shotgun (WGS) entry which is preliminary data.</text>
</comment>
<name>A0A1F5EVQ9_9BACT</name>
<dbReference type="Proteomes" id="UP000177187">
    <property type="component" value="Unassembled WGS sequence"/>
</dbReference>
<proteinExistence type="predicted"/>
<dbReference type="Pfam" id="PF13490">
    <property type="entry name" value="zf-HC2"/>
    <property type="match status" value="1"/>
</dbReference>
<feature type="compositionally biased region" description="Acidic residues" evidence="1">
    <location>
        <begin position="238"/>
        <end position="252"/>
    </location>
</feature>
<evidence type="ECO:0000256" key="1">
    <source>
        <dbReference type="SAM" id="MobiDB-lite"/>
    </source>
</evidence>
<keyword evidence="2" id="KW-0472">Membrane</keyword>
<protein>
    <recommendedName>
        <fullName evidence="3">Putative zinc-finger domain-containing protein</fullName>
    </recommendedName>
</protein>
<feature type="domain" description="Putative zinc-finger" evidence="3">
    <location>
        <begin position="8"/>
        <end position="37"/>
    </location>
</feature>
<accession>A0A1F5EVQ9</accession>
<dbReference type="EMBL" id="MFAF01000150">
    <property type="protein sequence ID" value="OGD71465.1"/>
    <property type="molecule type" value="Genomic_DNA"/>
</dbReference>
<keyword evidence="2" id="KW-0812">Transmembrane</keyword>
<dbReference type="AlphaFoldDB" id="A0A1F5EVQ9"/>
<gene>
    <name evidence="4" type="ORF">A2Y64_07115</name>
</gene>
<evidence type="ECO:0000313" key="4">
    <source>
        <dbReference type="EMBL" id="OGD71465.1"/>
    </source>
</evidence>
<organism evidence="4 5">
    <name type="scientific">Candidatus Coatesbacteria bacterium RBG_13_66_14</name>
    <dbReference type="NCBI Taxonomy" id="1817816"/>
    <lineage>
        <taxon>Bacteria</taxon>
        <taxon>Candidatus Coatesiibacteriota</taxon>
    </lineage>
</organism>
<dbReference type="STRING" id="1817816.A2Y64_07115"/>
<evidence type="ECO:0000256" key="2">
    <source>
        <dbReference type="SAM" id="Phobius"/>
    </source>
</evidence>
<dbReference type="InterPro" id="IPR041916">
    <property type="entry name" value="Anti_sigma_zinc_sf"/>
</dbReference>
<sequence>MRCWRAKGLFSAYMDNELRGRELDAFSAHLDGCPDCRRELAELRVLKEAVGSVSYRLPAGFHEAVHSHSRLADLVTERFRSRSEARSARPNMRLVLVAASVVIIAVGVGLLGLNNLTGAPSLKILDLPTVGDRVTESSPTPAAELEGERGEVAEAVAETVRKESGPETYLSEHLAAAEVSQSSTEELSRHVLADEALSRAADIPVEISTGARFSLVSAGSPIPDDVAGLPSLPAGDAAEADAEPPVEESIGE</sequence>